<dbReference type="PANTHER" id="PTHR33434:SF2">
    <property type="entry name" value="FATTY ACID-BINDING PROTEIN TM_1468"/>
    <property type="match status" value="1"/>
</dbReference>
<protein>
    <recommendedName>
        <fullName evidence="4">DegV family protein</fullName>
    </recommendedName>
</protein>
<keyword evidence="3" id="KW-1185">Reference proteome</keyword>
<dbReference type="Gene3D" id="3.40.50.10170">
    <property type="match status" value="1"/>
</dbReference>
<dbReference type="AlphaFoldDB" id="A0A6N4TFS7"/>
<sequence length="294" mass="32577">MVRIISDSSTMLNVKEGKEHGITISPLSVTINGKSYRELEEITAEEFIKLINEGFMPTTSQPSIGEKMHLYETLAKDDEIIDITIADGLSGTYHSACTAKDDCPHNDNIHVFNSKTLCGPHRYLVLKAVDLASKGFTAKQIIQELKTLQQHEKSFLIPSDFAFLKRGGRLTPIAATIGGLLKIVPVMTLTDDKSKLEKYTVKRTLSKAIIEIDKCFHDMQVDESFYMTITHAENEELAKKVASHMKEEFPNTEIEIYPLTPAFIAQGGPGCIAIQVIKKSGLCKITCGKTNKGQ</sequence>
<reference evidence="3" key="1">
    <citation type="submission" date="2019-05" db="EMBL/GenBank/DDBJ databases">
        <title>Complete genome sequencing of Absiella argi strain JCM 30884.</title>
        <authorList>
            <person name="Sakamoto M."/>
            <person name="Murakami T."/>
            <person name="Mori H."/>
        </authorList>
    </citation>
    <scope>NUCLEOTIDE SEQUENCE [LARGE SCALE GENOMIC DNA]</scope>
    <source>
        <strain evidence="3">JCM 30884</strain>
    </source>
</reference>
<evidence type="ECO:0000313" key="2">
    <source>
        <dbReference type="EMBL" id="BBK21609.1"/>
    </source>
</evidence>
<dbReference type="KEGG" id="aarg:Aargi30884_05120"/>
<dbReference type="InterPro" id="IPR043168">
    <property type="entry name" value="DegV_C"/>
</dbReference>
<gene>
    <name evidence="2" type="ORF">Aargi30884_05120</name>
</gene>
<dbReference type="NCBIfam" id="TIGR00762">
    <property type="entry name" value="DegV"/>
    <property type="match status" value="1"/>
</dbReference>
<dbReference type="GO" id="GO:0008289">
    <property type="term" value="F:lipid binding"/>
    <property type="evidence" value="ECO:0007669"/>
    <property type="project" value="UniProtKB-KW"/>
</dbReference>
<evidence type="ECO:0000256" key="1">
    <source>
        <dbReference type="ARBA" id="ARBA00023121"/>
    </source>
</evidence>
<dbReference type="InterPro" id="IPR003797">
    <property type="entry name" value="DegV"/>
</dbReference>
<dbReference type="Proteomes" id="UP000464754">
    <property type="component" value="Chromosome"/>
</dbReference>
<name>A0A6N4TFS7_9FIRM</name>
<dbReference type="SUPFAM" id="SSF82549">
    <property type="entry name" value="DAK1/DegV-like"/>
    <property type="match status" value="1"/>
</dbReference>
<evidence type="ECO:0008006" key="4">
    <source>
        <dbReference type="Google" id="ProtNLM"/>
    </source>
</evidence>
<proteinExistence type="predicted"/>
<dbReference type="PANTHER" id="PTHR33434">
    <property type="entry name" value="DEGV DOMAIN-CONTAINING PROTEIN DR_1986-RELATED"/>
    <property type="match status" value="1"/>
</dbReference>
<keyword evidence="1" id="KW-0446">Lipid-binding</keyword>
<accession>A0A6N4TFS7</accession>
<dbReference type="RefSeq" id="WP_163051427.1">
    <property type="nucleotide sequence ID" value="NZ_AP019695.1"/>
</dbReference>
<dbReference type="EMBL" id="AP019695">
    <property type="protein sequence ID" value="BBK21609.1"/>
    <property type="molecule type" value="Genomic_DNA"/>
</dbReference>
<dbReference type="PROSITE" id="PS51482">
    <property type="entry name" value="DEGV"/>
    <property type="match status" value="1"/>
</dbReference>
<organism evidence="2 3">
    <name type="scientific">Amedibacterium intestinale</name>
    <dbReference type="NCBI Taxonomy" id="2583452"/>
    <lineage>
        <taxon>Bacteria</taxon>
        <taxon>Bacillati</taxon>
        <taxon>Bacillota</taxon>
        <taxon>Erysipelotrichia</taxon>
        <taxon>Erysipelotrichales</taxon>
        <taxon>Erysipelotrichaceae</taxon>
        <taxon>Amedibacterium</taxon>
    </lineage>
</organism>
<dbReference type="Gene3D" id="3.30.1180.10">
    <property type="match status" value="1"/>
</dbReference>
<dbReference type="Pfam" id="PF02645">
    <property type="entry name" value="DegV"/>
    <property type="match status" value="1"/>
</dbReference>
<dbReference type="InterPro" id="IPR050270">
    <property type="entry name" value="DegV_domain_contain"/>
</dbReference>
<evidence type="ECO:0000313" key="3">
    <source>
        <dbReference type="Proteomes" id="UP000464754"/>
    </source>
</evidence>